<protein>
    <submittedName>
        <fullName evidence="1">Uncharacterized protein</fullName>
    </submittedName>
</protein>
<sequence>MVDDKMVTHFVCKGGCGGVSPDADLCQAPTCSKFNAPFDPCGCTDGLHGAPPKTEEPEEAAL</sequence>
<comment type="caution">
    <text evidence="1">The sequence shown here is derived from an EMBL/GenBank/DDBJ whole genome shotgun (WGS) entry which is preliminary data.</text>
</comment>
<dbReference type="STRING" id="1798553.A3H70_01370"/>
<gene>
    <name evidence="1" type="ORF">A3H70_01370</name>
</gene>
<accession>A0A1G2BRC6</accession>
<evidence type="ECO:0000313" key="2">
    <source>
        <dbReference type="Proteomes" id="UP000178109"/>
    </source>
</evidence>
<dbReference type="AlphaFoldDB" id="A0A1G2BRC6"/>
<dbReference type="EMBL" id="MHKO01000040">
    <property type="protein sequence ID" value="OGY91671.1"/>
    <property type="molecule type" value="Genomic_DNA"/>
</dbReference>
<name>A0A1G2BRC6_9BACT</name>
<evidence type="ECO:0000313" key="1">
    <source>
        <dbReference type="EMBL" id="OGY91671.1"/>
    </source>
</evidence>
<organism evidence="1 2">
    <name type="scientific">Candidatus Komeilibacteria bacterium RIFCSPLOWO2_02_FULL_48_11</name>
    <dbReference type="NCBI Taxonomy" id="1798553"/>
    <lineage>
        <taxon>Bacteria</taxon>
        <taxon>Candidatus Komeiliibacteriota</taxon>
    </lineage>
</organism>
<proteinExistence type="predicted"/>
<dbReference type="Proteomes" id="UP000178109">
    <property type="component" value="Unassembled WGS sequence"/>
</dbReference>
<reference evidence="1 2" key="1">
    <citation type="journal article" date="2016" name="Nat. Commun.">
        <title>Thousands of microbial genomes shed light on interconnected biogeochemical processes in an aquifer system.</title>
        <authorList>
            <person name="Anantharaman K."/>
            <person name="Brown C.T."/>
            <person name="Hug L.A."/>
            <person name="Sharon I."/>
            <person name="Castelle C.J."/>
            <person name="Probst A.J."/>
            <person name="Thomas B.C."/>
            <person name="Singh A."/>
            <person name="Wilkins M.J."/>
            <person name="Karaoz U."/>
            <person name="Brodie E.L."/>
            <person name="Williams K.H."/>
            <person name="Hubbard S.S."/>
            <person name="Banfield J.F."/>
        </authorList>
    </citation>
    <scope>NUCLEOTIDE SEQUENCE [LARGE SCALE GENOMIC DNA]</scope>
</reference>